<dbReference type="AlphaFoldDB" id="A0A7C4GG37"/>
<feature type="domain" description="RRM" evidence="3">
    <location>
        <begin position="3"/>
        <end position="81"/>
    </location>
</feature>
<dbReference type="InterPro" id="IPR035979">
    <property type="entry name" value="RBD_domain_sf"/>
</dbReference>
<dbReference type="EMBL" id="DSUT01000071">
    <property type="protein sequence ID" value="HGK28015.1"/>
    <property type="molecule type" value="Genomic_DNA"/>
</dbReference>
<dbReference type="InterPro" id="IPR000504">
    <property type="entry name" value="RRM_dom"/>
</dbReference>
<reference evidence="4" key="1">
    <citation type="journal article" date="2020" name="mSystems">
        <title>Genome- and Community-Level Interaction Insights into Carbon Utilization and Element Cycling Functions of Hydrothermarchaeota in Hydrothermal Sediment.</title>
        <authorList>
            <person name="Zhou Z."/>
            <person name="Liu Y."/>
            <person name="Xu W."/>
            <person name="Pan J."/>
            <person name="Luo Z.H."/>
            <person name="Li M."/>
        </authorList>
    </citation>
    <scope>NUCLEOTIDE SEQUENCE [LARGE SCALE GENOMIC DNA]</scope>
    <source>
        <strain evidence="4">SpSt-488</strain>
    </source>
</reference>
<feature type="region of interest" description="Disordered" evidence="2">
    <location>
        <begin position="79"/>
        <end position="99"/>
    </location>
</feature>
<sequence length="99" mass="10483">MSQRLFVGNLPFSATEGQLTELFGKHGEVASASIVKDRMTDRSRGFGFVEMATSEAATAAIAALAGHTMDGRALTVNLAKPRAESDRGNGGRRRNSGGW</sequence>
<dbReference type="PANTHER" id="PTHR48027">
    <property type="entry name" value="HETEROGENEOUS NUCLEAR RIBONUCLEOPROTEIN 87F-RELATED"/>
    <property type="match status" value="1"/>
</dbReference>
<dbReference type="InterPro" id="IPR052462">
    <property type="entry name" value="SLIRP/GR-RBP-like"/>
</dbReference>
<feature type="compositionally biased region" description="Basic residues" evidence="2">
    <location>
        <begin position="90"/>
        <end position="99"/>
    </location>
</feature>
<evidence type="ECO:0000256" key="2">
    <source>
        <dbReference type="SAM" id="MobiDB-lite"/>
    </source>
</evidence>
<dbReference type="Pfam" id="PF00076">
    <property type="entry name" value="RRM_1"/>
    <property type="match status" value="1"/>
</dbReference>
<evidence type="ECO:0000313" key="4">
    <source>
        <dbReference type="EMBL" id="HGK28015.1"/>
    </source>
</evidence>
<dbReference type="PROSITE" id="PS50102">
    <property type="entry name" value="RRM"/>
    <property type="match status" value="1"/>
</dbReference>
<evidence type="ECO:0000256" key="1">
    <source>
        <dbReference type="ARBA" id="ARBA00022884"/>
    </source>
</evidence>
<protein>
    <submittedName>
        <fullName evidence="4">RNA-binding protein</fullName>
    </submittedName>
</protein>
<accession>A0A7C4GG37</accession>
<name>A0A7C4GG37_UNCW3</name>
<dbReference type="InterPro" id="IPR012677">
    <property type="entry name" value="Nucleotide-bd_a/b_plait_sf"/>
</dbReference>
<organism evidence="4">
    <name type="scientific">candidate division WOR-3 bacterium</name>
    <dbReference type="NCBI Taxonomy" id="2052148"/>
    <lineage>
        <taxon>Bacteria</taxon>
        <taxon>Bacteria division WOR-3</taxon>
    </lineage>
</organism>
<gene>
    <name evidence="4" type="ORF">ENS41_03585</name>
</gene>
<keyword evidence="1" id="KW-0694">RNA-binding</keyword>
<comment type="caution">
    <text evidence="4">The sequence shown here is derived from an EMBL/GenBank/DDBJ whole genome shotgun (WGS) entry which is preliminary data.</text>
</comment>
<dbReference type="SUPFAM" id="SSF54928">
    <property type="entry name" value="RNA-binding domain, RBD"/>
    <property type="match status" value="1"/>
</dbReference>
<proteinExistence type="predicted"/>
<dbReference type="SMART" id="SM00360">
    <property type="entry name" value="RRM"/>
    <property type="match status" value="1"/>
</dbReference>
<dbReference type="GO" id="GO:0003723">
    <property type="term" value="F:RNA binding"/>
    <property type="evidence" value="ECO:0007669"/>
    <property type="project" value="UniProtKB-KW"/>
</dbReference>
<dbReference type="Gene3D" id="3.30.70.330">
    <property type="match status" value="1"/>
</dbReference>
<evidence type="ECO:0000259" key="3">
    <source>
        <dbReference type="PROSITE" id="PS50102"/>
    </source>
</evidence>